<feature type="domain" description="Dynamin N-terminal" evidence="1">
    <location>
        <begin position="45"/>
        <end position="202"/>
    </location>
</feature>
<reference evidence="2 3" key="1">
    <citation type="journal article" date="2020" name="Biotechnol. Biofuels">
        <title>New insights from the biogas microbiome by comprehensive genome-resolved metagenomics of nearly 1600 species originating from multiple anaerobic digesters.</title>
        <authorList>
            <person name="Campanaro S."/>
            <person name="Treu L."/>
            <person name="Rodriguez-R L.M."/>
            <person name="Kovalovszki A."/>
            <person name="Ziels R.M."/>
            <person name="Maus I."/>
            <person name="Zhu X."/>
            <person name="Kougias P.G."/>
            <person name="Basile A."/>
            <person name="Luo G."/>
            <person name="Schluter A."/>
            <person name="Konstantinidis K.T."/>
            <person name="Angelidaki I."/>
        </authorList>
    </citation>
    <scope>NUCLEOTIDE SEQUENCE [LARGE SCALE GENOMIC DNA]</scope>
    <source>
        <strain evidence="2">AS27yjCOA_65</strain>
    </source>
</reference>
<dbReference type="Gene3D" id="3.40.50.300">
    <property type="entry name" value="P-loop containing nucleotide triphosphate hydrolases"/>
    <property type="match status" value="1"/>
</dbReference>
<dbReference type="Proteomes" id="UP000524246">
    <property type="component" value="Unassembled WGS sequence"/>
</dbReference>
<dbReference type="SUPFAM" id="SSF52540">
    <property type="entry name" value="P-loop containing nucleoside triphosphate hydrolases"/>
    <property type="match status" value="1"/>
</dbReference>
<feature type="non-terminal residue" evidence="2">
    <location>
        <position position="382"/>
    </location>
</feature>
<evidence type="ECO:0000259" key="1">
    <source>
        <dbReference type="Pfam" id="PF00350"/>
    </source>
</evidence>
<sequence length="382" mass="42744">MHYSKERYIQAFDEVQQIAQIIGLKELVDEAHTIQTRVVEGRFYVACLGQFKRGKSTLINALIDEDVLPTGIVPLTSIPTLVRYGEHSARVRKDDNEWVEIALNDLAEYVSEEKNPGNVKRVKAVEVYIPSPILSSGLCFADTPGIGSIFEANSLATWSFVPHVDAALVVIGSDPPITAEELKLIKELAQFIKNFIFVLNKADRLTSEELVQGREFARSVLAEALGHPIEDIYEVSALEQRQNHMGTRDWNKLKETLNGLCTNASDTLVIDMAARALRRLSLLLSSAISEQILALERPIEESEKRLQALELAALNARQSLQDLGPLFEAQLRRISIDFEKRRKLFLNDILPKAVMDLESRAANIQTIFGPAIRAEMMALAQK</sequence>
<dbReference type="InterPro" id="IPR045063">
    <property type="entry name" value="Dynamin_N"/>
</dbReference>
<evidence type="ECO:0000313" key="3">
    <source>
        <dbReference type="Proteomes" id="UP000524246"/>
    </source>
</evidence>
<dbReference type="PANTHER" id="PTHR43681:SF1">
    <property type="entry name" value="SARCALUMENIN"/>
    <property type="match status" value="1"/>
</dbReference>
<dbReference type="Pfam" id="PF00350">
    <property type="entry name" value="Dynamin_N"/>
    <property type="match status" value="1"/>
</dbReference>
<dbReference type="AlphaFoldDB" id="A0A7X9IKI1"/>
<dbReference type="PANTHER" id="PTHR43681">
    <property type="entry name" value="TRANSMEMBRANE GTPASE FZO"/>
    <property type="match status" value="1"/>
</dbReference>
<dbReference type="InterPro" id="IPR027417">
    <property type="entry name" value="P-loop_NTPase"/>
</dbReference>
<name>A0A7X9IKI1_9DELT</name>
<protein>
    <recommendedName>
        <fullName evidence="1">Dynamin N-terminal domain-containing protein</fullName>
    </recommendedName>
</protein>
<accession>A0A7X9IKI1</accession>
<comment type="caution">
    <text evidence="2">The sequence shown here is derived from an EMBL/GenBank/DDBJ whole genome shotgun (WGS) entry which is preliminary data.</text>
</comment>
<organism evidence="2 3">
    <name type="scientific">SAR324 cluster bacterium</name>
    <dbReference type="NCBI Taxonomy" id="2024889"/>
    <lineage>
        <taxon>Bacteria</taxon>
        <taxon>Deltaproteobacteria</taxon>
        <taxon>SAR324 cluster</taxon>
    </lineage>
</organism>
<dbReference type="CDD" id="cd09912">
    <property type="entry name" value="DLP_2"/>
    <property type="match status" value="1"/>
</dbReference>
<evidence type="ECO:0000313" key="2">
    <source>
        <dbReference type="EMBL" id="NMC63730.1"/>
    </source>
</evidence>
<dbReference type="InterPro" id="IPR051943">
    <property type="entry name" value="TRAFAC_Dynamin-like_GTPase"/>
</dbReference>
<proteinExistence type="predicted"/>
<dbReference type="EMBL" id="JAAZON010000515">
    <property type="protein sequence ID" value="NMC63730.1"/>
    <property type="molecule type" value="Genomic_DNA"/>
</dbReference>
<gene>
    <name evidence="2" type="ORF">GYA55_11260</name>
</gene>